<dbReference type="InterPro" id="IPR036249">
    <property type="entry name" value="Thioredoxin-like_sf"/>
</dbReference>
<dbReference type="Pfam" id="PF01436">
    <property type="entry name" value="NHL"/>
    <property type="match status" value="1"/>
</dbReference>
<sequence length="505" mass="55798">MIPRVRAPELPQNYPWFNTDKPLSIKKLKGRVVILDFWTYCCINCLHILPDLKYLEQKYQDSLTVIGVHSAKFDNEKETENIRQAILRYEIEHPVVVDSGFRIWQEYAVRAWPTLMIIDPEGYVISYVSGEGHRDALDQLIEKLILEHREKGTINFQELNLNLEKQRQTLITPLAFPGKVLATPAGLFIADSGHHRLVMSSFKGEILHVIGTGKSGLTDGNFNKAQFSAPQGMVFDADNQILYVADTENHALRQVDLQRQVVEIIAGTGEQSPSIRPHGGAGLDTALNSPWDLVKVGNTLFIAMAGSHQIWEMDLETGVIKTYAGMGAEACIDGSLIESAFAQPSGITSNSEELYVADSEVSSIRGVEIVEPRLVRTVCGSGDLFGFGDVDGQGENVRLQHCLGVEYAENYLWVADTYNHKIKLVSPNTGNCQTILGDGVMGLQDGQSKNARFFEPSGLSIMGSNLYIADTNNHVIRCVNLNSFEVTTLKLVGLCAPDVCVPSNF</sequence>
<reference evidence="3" key="2">
    <citation type="journal article" date="2022" name="Microbiol. Resour. Announc.">
        <title>Metagenome Sequencing to Explore Phylogenomics of Terrestrial Cyanobacteria.</title>
        <authorList>
            <person name="Ward R.D."/>
            <person name="Stajich J.E."/>
            <person name="Johansen J.R."/>
            <person name="Huntemann M."/>
            <person name="Clum A."/>
            <person name="Foster B."/>
            <person name="Foster B."/>
            <person name="Roux S."/>
            <person name="Palaniappan K."/>
            <person name="Varghese N."/>
            <person name="Mukherjee S."/>
            <person name="Reddy T.B.K."/>
            <person name="Daum C."/>
            <person name="Copeland A."/>
            <person name="Chen I.A."/>
            <person name="Ivanova N.N."/>
            <person name="Kyrpides N.C."/>
            <person name="Shapiro N."/>
            <person name="Eloe-Fadrosh E.A."/>
            <person name="Pietrasiak N."/>
        </authorList>
    </citation>
    <scope>NUCLEOTIDE SEQUENCE</scope>
    <source>
        <strain evidence="3">JT2-VF2</strain>
    </source>
</reference>
<dbReference type="Gene3D" id="3.40.30.10">
    <property type="entry name" value="Glutaredoxin"/>
    <property type="match status" value="1"/>
</dbReference>
<dbReference type="Pfam" id="PF13905">
    <property type="entry name" value="Thioredoxin_8"/>
    <property type="match status" value="1"/>
</dbReference>
<accession>A0A951UH42</accession>
<evidence type="ECO:0000259" key="2">
    <source>
        <dbReference type="PROSITE" id="PS51352"/>
    </source>
</evidence>
<comment type="caution">
    <text evidence="3">The sequence shown here is derived from an EMBL/GenBank/DDBJ whole genome shotgun (WGS) entry which is preliminary data.</text>
</comment>
<dbReference type="CDD" id="cd03012">
    <property type="entry name" value="TlpA_like_DipZ_like"/>
    <property type="match status" value="1"/>
</dbReference>
<dbReference type="EMBL" id="JAHHHN010000011">
    <property type="protein sequence ID" value="MBW4563162.1"/>
    <property type="molecule type" value="Genomic_DNA"/>
</dbReference>
<dbReference type="CDD" id="cd14951">
    <property type="entry name" value="NHL-2_like"/>
    <property type="match status" value="1"/>
</dbReference>
<dbReference type="SUPFAM" id="SSF52833">
    <property type="entry name" value="Thioredoxin-like"/>
    <property type="match status" value="1"/>
</dbReference>
<dbReference type="InterPro" id="IPR045302">
    <property type="entry name" value="NHL2_NHL_rpt_dom"/>
</dbReference>
<feature type="domain" description="Thioredoxin" evidence="2">
    <location>
        <begin position="1"/>
        <end position="146"/>
    </location>
</feature>
<dbReference type="AlphaFoldDB" id="A0A951UH42"/>
<dbReference type="InterPro" id="IPR001258">
    <property type="entry name" value="NHL_repeat"/>
</dbReference>
<dbReference type="PROSITE" id="PS51352">
    <property type="entry name" value="THIOREDOXIN_2"/>
    <property type="match status" value="1"/>
</dbReference>
<reference evidence="3" key="1">
    <citation type="submission" date="2021-05" db="EMBL/GenBank/DDBJ databases">
        <authorList>
            <person name="Pietrasiak N."/>
            <person name="Ward R."/>
            <person name="Stajich J.E."/>
            <person name="Kurbessoian T."/>
        </authorList>
    </citation>
    <scope>NUCLEOTIDE SEQUENCE</scope>
    <source>
        <strain evidence="3">JT2-VF2</strain>
    </source>
</reference>
<dbReference type="InterPro" id="IPR011042">
    <property type="entry name" value="6-blade_b-propeller_TolB-like"/>
</dbReference>
<proteinExistence type="predicted"/>
<evidence type="ECO:0000313" key="4">
    <source>
        <dbReference type="Proteomes" id="UP000715781"/>
    </source>
</evidence>
<name>A0A951UH42_9NOST</name>
<protein>
    <submittedName>
        <fullName evidence="3">Redoxin domain-containing protein</fullName>
    </submittedName>
</protein>
<organism evidence="3 4">
    <name type="scientific">Mojavia pulchra JT2-VF2</name>
    <dbReference type="NCBI Taxonomy" id="287848"/>
    <lineage>
        <taxon>Bacteria</taxon>
        <taxon>Bacillati</taxon>
        <taxon>Cyanobacteriota</taxon>
        <taxon>Cyanophyceae</taxon>
        <taxon>Nostocales</taxon>
        <taxon>Nostocaceae</taxon>
    </lineage>
</organism>
<evidence type="ECO:0000313" key="3">
    <source>
        <dbReference type="EMBL" id="MBW4563162.1"/>
    </source>
</evidence>
<keyword evidence="1" id="KW-0677">Repeat</keyword>
<dbReference type="Gene3D" id="2.120.10.30">
    <property type="entry name" value="TolB, C-terminal domain"/>
    <property type="match status" value="3"/>
</dbReference>
<dbReference type="PANTHER" id="PTHR46388">
    <property type="entry name" value="NHL REPEAT-CONTAINING PROTEIN 2"/>
    <property type="match status" value="1"/>
</dbReference>
<dbReference type="Proteomes" id="UP000715781">
    <property type="component" value="Unassembled WGS sequence"/>
</dbReference>
<evidence type="ECO:0000256" key="1">
    <source>
        <dbReference type="ARBA" id="ARBA00022737"/>
    </source>
</evidence>
<gene>
    <name evidence="3" type="ORF">KME32_18835</name>
</gene>
<dbReference type="InterPro" id="IPR013766">
    <property type="entry name" value="Thioredoxin_domain"/>
</dbReference>
<dbReference type="PANTHER" id="PTHR46388:SF2">
    <property type="entry name" value="NHL REPEAT-CONTAINING PROTEIN 2"/>
    <property type="match status" value="1"/>
</dbReference>
<dbReference type="SUPFAM" id="SSF101898">
    <property type="entry name" value="NHL repeat"/>
    <property type="match status" value="1"/>
</dbReference>
<dbReference type="InterPro" id="IPR012336">
    <property type="entry name" value="Thioredoxin-like_fold"/>
</dbReference>